<dbReference type="Proteomes" id="UP000011513">
    <property type="component" value="Unassembled WGS sequence"/>
</dbReference>
<evidence type="ECO:0000313" key="1">
    <source>
        <dbReference type="EMBL" id="ELZ28653.1"/>
    </source>
</evidence>
<protein>
    <submittedName>
        <fullName evidence="1">Uncharacterized protein</fullName>
    </submittedName>
</protein>
<sequence>MILLDSDEVEYFQLFAAMEDGPMMLSGCREDSEGDYGLFLAQLIKILAEHNDRSIEDVAEEGVERANQLQGMTDN</sequence>
<comment type="caution">
    <text evidence="1">The sequence shown here is derived from an EMBL/GenBank/DDBJ whole genome shotgun (WGS) entry which is preliminary data.</text>
</comment>
<gene>
    <name evidence="1" type="ORF">C474_14194</name>
</gene>
<keyword evidence="2" id="KW-1185">Reference proteome</keyword>
<reference evidence="1 2" key="1">
    <citation type="journal article" date="2014" name="PLoS Genet.">
        <title>Phylogenetically driven sequencing of extremely halophilic archaea reveals strategies for static and dynamic osmo-response.</title>
        <authorList>
            <person name="Becker E.A."/>
            <person name="Seitzer P.M."/>
            <person name="Tritt A."/>
            <person name="Larsen D."/>
            <person name="Krusor M."/>
            <person name="Yao A.I."/>
            <person name="Wu D."/>
            <person name="Madern D."/>
            <person name="Eisen J.A."/>
            <person name="Darling A.E."/>
            <person name="Facciotti M.T."/>
        </authorList>
    </citation>
    <scope>NUCLEOTIDE SEQUENCE [LARGE SCALE GENOMIC DNA]</scope>
    <source>
        <strain evidence="1 2">JCM 14848</strain>
    </source>
</reference>
<name>M0D1B9_HALPD</name>
<accession>M0D1B9</accession>
<dbReference type="AlphaFoldDB" id="M0D1B9"/>
<dbReference type="InParanoid" id="M0D1B9"/>
<proteinExistence type="predicted"/>
<dbReference type="eggNOG" id="ENOG502N5ZH">
    <property type="taxonomic scope" value="Archaea"/>
</dbReference>
<organism evidence="1 2">
    <name type="scientific">Halogeometricum pallidum JCM 14848</name>
    <dbReference type="NCBI Taxonomy" id="1227487"/>
    <lineage>
        <taxon>Archaea</taxon>
        <taxon>Methanobacteriati</taxon>
        <taxon>Methanobacteriota</taxon>
        <taxon>Stenosarchaea group</taxon>
        <taxon>Halobacteria</taxon>
        <taxon>Halobacteriales</taxon>
        <taxon>Haloferacaceae</taxon>
        <taxon>Halogeometricum</taxon>
    </lineage>
</organism>
<evidence type="ECO:0000313" key="2">
    <source>
        <dbReference type="Proteomes" id="UP000011513"/>
    </source>
</evidence>
<dbReference type="EMBL" id="AOIV01000036">
    <property type="protein sequence ID" value="ELZ28653.1"/>
    <property type="molecule type" value="Genomic_DNA"/>
</dbReference>